<evidence type="ECO:0000256" key="1">
    <source>
        <dbReference type="SAM" id="Phobius"/>
    </source>
</evidence>
<keyword evidence="1" id="KW-0812">Transmembrane</keyword>
<dbReference type="EMBL" id="FZNK01000008">
    <property type="protein sequence ID" value="SNR65720.1"/>
    <property type="molecule type" value="Genomic_DNA"/>
</dbReference>
<proteinExistence type="predicted"/>
<feature type="transmembrane region" description="Helical" evidence="1">
    <location>
        <begin position="113"/>
        <end position="133"/>
    </location>
</feature>
<name>A0A238Y3X6_HALEZ</name>
<gene>
    <name evidence="2" type="ORF">SAMN06266787_10845</name>
</gene>
<evidence type="ECO:0000313" key="3">
    <source>
        <dbReference type="Proteomes" id="UP000198297"/>
    </source>
</evidence>
<keyword evidence="1" id="KW-1133">Transmembrane helix</keyword>
<protein>
    <submittedName>
        <fullName evidence="2">Uncharacterized protein</fullName>
    </submittedName>
</protein>
<sequence>MSKEAVIQGEWHIFTTDRKSLMERDTDQYQALYCEGRSERISPHPHRIRYNFYVIGVLTLKIGYFLLAHLYSEIPIDSGYDIGKEARQRGLDFDDNIDLEIYEIFDSYTTRTVNLALAGLLLVFGLLFIYALASDTVSIGIPGLLLIPTPIPSWIPVLSVGVLLPFLYFSFLIGYANTGARDEEMANSITEKCTDRDHDSILILVGDKHVEPLSDELEEHGWNVDSNRSDTIIGRIHQRLE</sequence>
<reference evidence="2 3" key="1">
    <citation type="submission" date="2017-06" db="EMBL/GenBank/DDBJ databases">
        <authorList>
            <person name="Kim H.J."/>
            <person name="Triplett B.A."/>
        </authorList>
    </citation>
    <scope>NUCLEOTIDE SEQUENCE [LARGE SCALE GENOMIC DNA]</scope>
    <source>
        <strain evidence="2 3">DSM 19316</strain>
    </source>
</reference>
<accession>A0A238Y3X6</accession>
<dbReference type="Proteomes" id="UP000198297">
    <property type="component" value="Unassembled WGS sequence"/>
</dbReference>
<evidence type="ECO:0000313" key="2">
    <source>
        <dbReference type="EMBL" id="SNR65720.1"/>
    </source>
</evidence>
<keyword evidence="1" id="KW-0472">Membrane</keyword>
<dbReference type="RefSeq" id="WP_089308912.1">
    <property type="nucleotide sequence ID" value="NZ_FZNK01000008.1"/>
</dbReference>
<organism evidence="2 3">
    <name type="scientific">Halorubrum ezzemoulense</name>
    <name type="common">Halorubrum chaoviator</name>
    <dbReference type="NCBI Taxonomy" id="337243"/>
    <lineage>
        <taxon>Archaea</taxon>
        <taxon>Methanobacteriati</taxon>
        <taxon>Methanobacteriota</taxon>
        <taxon>Stenosarchaea group</taxon>
        <taxon>Halobacteria</taxon>
        <taxon>Halobacteriales</taxon>
        <taxon>Haloferacaceae</taxon>
        <taxon>Halorubrum</taxon>
    </lineage>
</organism>
<dbReference type="AlphaFoldDB" id="A0A238Y3X6"/>
<feature type="transmembrane region" description="Helical" evidence="1">
    <location>
        <begin position="153"/>
        <end position="175"/>
    </location>
</feature>